<reference evidence="22" key="1">
    <citation type="submission" date="2011-08" db="EMBL/GenBank/DDBJ databases">
        <authorList>
            <person name="Rombauts S."/>
        </authorList>
    </citation>
    <scope>NUCLEOTIDE SEQUENCE</scope>
    <source>
        <strain evidence="22">London</strain>
    </source>
</reference>
<dbReference type="Proteomes" id="UP000015104">
    <property type="component" value="Unassembled WGS sequence"/>
</dbReference>
<dbReference type="eggNOG" id="KOG4303">
    <property type="taxonomic scope" value="Eukaryota"/>
</dbReference>
<reference evidence="21" key="2">
    <citation type="submission" date="2015-06" db="UniProtKB">
        <authorList>
            <consortium name="EnsemblMetazoa"/>
        </authorList>
    </citation>
    <scope>IDENTIFICATION</scope>
</reference>
<dbReference type="EMBL" id="CAEY01001108">
    <property type="status" value="NOT_ANNOTATED_CDS"/>
    <property type="molecule type" value="Genomic_DNA"/>
</dbReference>
<dbReference type="AlphaFoldDB" id="T1JYQ9"/>
<feature type="transmembrane region" description="Helical" evidence="19">
    <location>
        <begin position="421"/>
        <end position="441"/>
    </location>
</feature>
<dbReference type="KEGG" id="tut:107372175"/>
<organism evidence="21 22">
    <name type="scientific">Tetranychus urticae</name>
    <name type="common">Two-spotted spider mite</name>
    <dbReference type="NCBI Taxonomy" id="32264"/>
    <lineage>
        <taxon>Eukaryota</taxon>
        <taxon>Metazoa</taxon>
        <taxon>Ecdysozoa</taxon>
        <taxon>Arthropoda</taxon>
        <taxon>Chelicerata</taxon>
        <taxon>Arachnida</taxon>
        <taxon>Acari</taxon>
        <taxon>Acariformes</taxon>
        <taxon>Trombidiformes</taxon>
        <taxon>Prostigmata</taxon>
        <taxon>Eleutherengona</taxon>
        <taxon>Raphignathae</taxon>
        <taxon>Tetranychoidea</taxon>
        <taxon>Tetranychidae</taxon>
        <taxon>Tetranychus</taxon>
    </lineage>
</organism>
<keyword evidence="7" id="KW-0770">Synapse</keyword>
<comment type="catalytic activity">
    <reaction evidence="12">
        <text>beta-alanine(out) + n H(+)(in) = beta-alanine(in) + n H(+)(out)</text>
        <dbReference type="Rhea" id="RHEA:70987"/>
        <dbReference type="ChEBI" id="CHEBI:15378"/>
        <dbReference type="ChEBI" id="CHEBI:57966"/>
    </reaction>
</comment>
<feature type="transmembrane region" description="Helical" evidence="19">
    <location>
        <begin position="487"/>
        <end position="507"/>
    </location>
</feature>
<gene>
    <name evidence="21" type="primary">107372175</name>
</gene>
<evidence type="ECO:0000256" key="2">
    <source>
        <dbReference type="ARBA" id="ARBA00008066"/>
    </source>
</evidence>
<dbReference type="GO" id="GO:0051939">
    <property type="term" value="P:gamma-aminobutyric acid import"/>
    <property type="evidence" value="ECO:0007669"/>
    <property type="project" value="UniProtKB-ARBA"/>
</dbReference>
<keyword evidence="3" id="KW-0813">Transport</keyword>
<accession>T1JYQ9</accession>
<keyword evidence="5" id="KW-0532">Neurotransmitter transport</keyword>
<name>T1JYQ9_TETUR</name>
<dbReference type="FunFam" id="1.20.1740.10:FF:000062">
    <property type="entry name" value="Vesicular inhibitory amino acid transporter"/>
    <property type="match status" value="1"/>
</dbReference>
<dbReference type="OMA" id="MKWTHIA"/>
<feature type="transmembrane region" description="Helical" evidence="19">
    <location>
        <begin position="253"/>
        <end position="275"/>
    </location>
</feature>
<comment type="catalytic activity">
    <reaction evidence="14">
        <text>4-aminobutanoate(out) + n H(+)(in) = 4-aminobutanoate(in) + n H(+)(out)</text>
        <dbReference type="Rhea" id="RHEA:70979"/>
        <dbReference type="ChEBI" id="CHEBI:15378"/>
        <dbReference type="ChEBI" id="CHEBI:59888"/>
    </reaction>
</comment>
<evidence type="ECO:0000256" key="5">
    <source>
        <dbReference type="ARBA" id="ARBA00022775"/>
    </source>
</evidence>
<evidence type="ECO:0000256" key="16">
    <source>
        <dbReference type="ARBA" id="ARBA00041574"/>
    </source>
</evidence>
<evidence type="ECO:0000256" key="7">
    <source>
        <dbReference type="ARBA" id="ARBA00023018"/>
    </source>
</evidence>
<comment type="catalytic activity">
    <reaction evidence="13">
        <text>glycine(out) + n H(+)(in) = glycine(in) + n H(+)(out)</text>
        <dbReference type="Rhea" id="RHEA:70983"/>
        <dbReference type="ChEBI" id="CHEBI:15378"/>
        <dbReference type="ChEBI" id="CHEBI:57305"/>
    </reaction>
</comment>
<dbReference type="GO" id="GO:0140800">
    <property type="term" value="F:gamma-aminobutyric acid:proton antiporter activity"/>
    <property type="evidence" value="ECO:0007669"/>
    <property type="project" value="UniProtKB-ARBA"/>
</dbReference>
<dbReference type="PANTHER" id="PTHR22950">
    <property type="entry name" value="AMINO ACID TRANSPORTER"/>
    <property type="match status" value="1"/>
</dbReference>
<feature type="transmembrane region" description="Helical" evidence="19">
    <location>
        <begin position="130"/>
        <end position="155"/>
    </location>
</feature>
<evidence type="ECO:0000256" key="17">
    <source>
        <dbReference type="ARBA" id="ARBA00042394"/>
    </source>
</evidence>
<keyword evidence="9" id="KW-0966">Cell projection</keyword>
<evidence type="ECO:0000256" key="9">
    <source>
        <dbReference type="ARBA" id="ARBA00023273"/>
    </source>
</evidence>
<feature type="transmembrane region" description="Helical" evidence="19">
    <location>
        <begin position="363"/>
        <end position="387"/>
    </location>
</feature>
<feature type="transmembrane region" description="Helical" evidence="19">
    <location>
        <begin position="224"/>
        <end position="241"/>
    </location>
</feature>
<evidence type="ECO:0000256" key="8">
    <source>
        <dbReference type="ARBA" id="ARBA00023136"/>
    </source>
</evidence>
<dbReference type="HOGENOM" id="CLU_036432_0_0_1"/>
<dbReference type="GO" id="GO:0005774">
    <property type="term" value="C:vacuolar membrane"/>
    <property type="evidence" value="ECO:0007669"/>
    <property type="project" value="TreeGrafter"/>
</dbReference>
<dbReference type="PANTHER" id="PTHR22950:SF689">
    <property type="entry name" value="VESICULAR INHIBITORY AMINO ACID TRANSPORTER"/>
    <property type="match status" value="1"/>
</dbReference>
<evidence type="ECO:0000256" key="15">
    <source>
        <dbReference type="ARBA" id="ARBA00039542"/>
    </source>
</evidence>
<comment type="subcellular location">
    <subcellularLocation>
        <location evidence="1">Cytoplasmic vesicle membrane</location>
        <topology evidence="1">Multi-pass membrane protein</topology>
    </subcellularLocation>
    <subcellularLocation>
        <location evidence="11">Presynapse</location>
    </subcellularLocation>
</comment>
<keyword evidence="22" id="KW-1185">Reference proteome</keyword>
<evidence type="ECO:0000256" key="18">
    <source>
        <dbReference type="ARBA" id="ARBA00046163"/>
    </source>
</evidence>
<feature type="transmembrane region" description="Helical" evidence="19">
    <location>
        <begin position="287"/>
        <end position="304"/>
    </location>
</feature>
<evidence type="ECO:0000313" key="21">
    <source>
        <dbReference type="EnsemblMetazoa" id="tetur03g01240.1"/>
    </source>
</evidence>
<evidence type="ECO:0000313" key="22">
    <source>
        <dbReference type="Proteomes" id="UP000015104"/>
    </source>
</evidence>
<evidence type="ECO:0000256" key="3">
    <source>
        <dbReference type="ARBA" id="ARBA00022448"/>
    </source>
</evidence>
<proteinExistence type="inferred from homology"/>
<sequence>MEQKILDQITDIWFSVKEKTITCCPGVFGAEGETRRVNEGQGARGEHELSDFRSFDKPDVRPPGQSEYDELGEHGYKANGSIDVVEGEFNEYGGDPRNKISAWQAGWNVTNAIQGMFIVCLPYATLHGGYWAIFALVAIAYICCYTGKILVACLYEVDENGQLVRVRDSYVAIAQAVMGERYGGKIVNIAQIIELLMTCILYVVLCGDLMIASFPSNTFDQRCWMMTSAILLLPCAFLKDLKSVSMLSFWCTIAHIVINIIIFGYCFLQIGDWYWSKVTFHIDFQTFPITVGIVVFSYTSQIFLPSLEGNMADRSEFSQMLDWSHIAAAAFKGLFAYVGFLTFGEATQKEITNNLPTHGFKAIINIILVVKALLSYPLPYYAAAGLIETALFKRKPNEDNPHGVGSQPFPTCWERDGEYRVWAVSLRVVLVLSTLIVAISIPQFALLMGLVGNITGTMLSFVWPCYFHMKIKWNEMDTRTRAWEISIICIGLVSGFIGVITSFNALIDVYHLPLPYAPGQEVITT</sequence>
<dbReference type="GO" id="GO:0030659">
    <property type="term" value="C:cytoplasmic vesicle membrane"/>
    <property type="evidence" value="ECO:0007669"/>
    <property type="project" value="UniProtKB-SubCell"/>
</dbReference>
<protein>
    <recommendedName>
        <fullName evidence="15">Vesicular inhibitory amino acid transporter</fullName>
    </recommendedName>
    <alternativeName>
        <fullName evidence="16">Solute carrier family 32 member 1</fullName>
    </alternativeName>
    <alternativeName>
        <fullName evidence="17">Vesicular GABA transporter</fullName>
    </alternativeName>
</protein>
<evidence type="ECO:0000256" key="6">
    <source>
        <dbReference type="ARBA" id="ARBA00022989"/>
    </source>
</evidence>
<evidence type="ECO:0000256" key="1">
    <source>
        <dbReference type="ARBA" id="ARBA00004439"/>
    </source>
</evidence>
<keyword evidence="10" id="KW-0968">Cytoplasmic vesicle</keyword>
<dbReference type="GO" id="GO:0015179">
    <property type="term" value="F:L-amino acid transmembrane transporter activity"/>
    <property type="evidence" value="ECO:0007669"/>
    <property type="project" value="TreeGrafter"/>
</dbReference>
<keyword evidence="4 19" id="KW-0812">Transmembrane</keyword>
<keyword evidence="6 19" id="KW-1133">Transmembrane helix</keyword>
<feature type="transmembrane region" description="Helical" evidence="19">
    <location>
        <begin position="192"/>
        <end position="212"/>
    </location>
</feature>
<keyword evidence="8 19" id="KW-0472">Membrane</keyword>
<dbReference type="OrthoDB" id="6021076at2759"/>
<evidence type="ECO:0000256" key="11">
    <source>
        <dbReference type="ARBA" id="ARBA00034106"/>
    </source>
</evidence>
<dbReference type="GO" id="GO:0098793">
    <property type="term" value="C:presynapse"/>
    <property type="evidence" value="ECO:0007669"/>
    <property type="project" value="UniProtKB-SubCell"/>
</dbReference>
<comment type="function">
    <text evidence="18">Antiporter that exchanges vesicular protons for cytosolic 4-aminobutanoate or to a lesser extend glycine, thus allowing their secretion from nerve terminals. The transport is equally dependent on the chemical and electrical components of the proton gradient. May also transport beta-alanine. Acidification of GABAergic synaptic vesicles is a prerequisite for 4-aminobutanoate uptake.</text>
</comment>
<comment type="similarity">
    <text evidence="2">Belongs to the amino acid/polyamine transporter 2 family.</text>
</comment>
<dbReference type="GO" id="GO:0006836">
    <property type="term" value="P:neurotransmitter transport"/>
    <property type="evidence" value="ECO:0007669"/>
    <property type="project" value="UniProtKB-KW"/>
</dbReference>
<feature type="domain" description="Amino acid transporter transmembrane" evidence="20">
    <location>
        <begin position="99"/>
        <end position="502"/>
    </location>
</feature>
<evidence type="ECO:0000256" key="13">
    <source>
        <dbReference type="ARBA" id="ARBA00035961"/>
    </source>
</evidence>
<evidence type="ECO:0000256" key="10">
    <source>
        <dbReference type="ARBA" id="ARBA00023329"/>
    </source>
</evidence>
<evidence type="ECO:0000256" key="4">
    <source>
        <dbReference type="ARBA" id="ARBA00022692"/>
    </source>
</evidence>
<feature type="transmembrane region" description="Helical" evidence="19">
    <location>
        <begin position="447"/>
        <end position="466"/>
    </location>
</feature>
<dbReference type="InterPro" id="IPR013057">
    <property type="entry name" value="AA_transpt_TM"/>
</dbReference>
<dbReference type="STRING" id="32264.T1JYQ9"/>
<dbReference type="GO" id="GO:0060077">
    <property type="term" value="C:inhibitory synapse"/>
    <property type="evidence" value="ECO:0007669"/>
    <property type="project" value="UniProtKB-ARBA"/>
</dbReference>
<evidence type="ECO:0000256" key="19">
    <source>
        <dbReference type="SAM" id="Phobius"/>
    </source>
</evidence>
<feature type="transmembrane region" description="Helical" evidence="19">
    <location>
        <begin position="105"/>
        <end position="124"/>
    </location>
</feature>
<evidence type="ECO:0000256" key="12">
    <source>
        <dbReference type="ARBA" id="ARBA00035892"/>
    </source>
</evidence>
<evidence type="ECO:0000259" key="20">
    <source>
        <dbReference type="Pfam" id="PF01490"/>
    </source>
</evidence>
<dbReference type="EnsemblMetazoa" id="tetur03g01240.1">
    <property type="protein sequence ID" value="tetur03g01240.1"/>
    <property type="gene ID" value="tetur03g01240"/>
</dbReference>
<dbReference type="GO" id="GO:0015187">
    <property type="term" value="F:glycine transmembrane transporter activity"/>
    <property type="evidence" value="ECO:0007669"/>
    <property type="project" value="UniProtKB-ARBA"/>
</dbReference>
<evidence type="ECO:0000256" key="14">
    <source>
        <dbReference type="ARBA" id="ARBA00036440"/>
    </source>
</evidence>
<feature type="transmembrane region" description="Helical" evidence="19">
    <location>
        <begin position="325"/>
        <end position="343"/>
    </location>
</feature>
<dbReference type="Pfam" id="PF01490">
    <property type="entry name" value="Aa_trans"/>
    <property type="match status" value="1"/>
</dbReference>